<accession>A0AC34G3Z7</accession>
<protein>
    <submittedName>
        <fullName evidence="2">Uncharacterized protein</fullName>
    </submittedName>
</protein>
<sequence length="103" mass="11186">MPSLNQDVPFDIGQKLIENGDTEDVIRFGLSGKEPLKALGKLFAFITVSQLSYSFTVISVLICKIAAAEIFKDVTVNVQLRKSKNVSKSVCGLKFSVPYSGVS</sequence>
<organism evidence="1 2">
    <name type="scientific">Panagrolaimus sp. ES5</name>
    <dbReference type="NCBI Taxonomy" id="591445"/>
    <lineage>
        <taxon>Eukaryota</taxon>
        <taxon>Metazoa</taxon>
        <taxon>Ecdysozoa</taxon>
        <taxon>Nematoda</taxon>
        <taxon>Chromadorea</taxon>
        <taxon>Rhabditida</taxon>
        <taxon>Tylenchina</taxon>
        <taxon>Panagrolaimomorpha</taxon>
        <taxon>Panagrolaimoidea</taxon>
        <taxon>Panagrolaimidae</taxon>
        <taxon>Panagrolaimus</taxon>
    </lineage>
</organism>
<dbReference type="WBParaSite" id="ES5_v2.g24277.t1">
    <property type="protein sequence ID" value="ES5_v2.g24277.t1"/>
    <property type="gene ID" value="ES5_v2.g24277"/>
</dbReference>
<evidence type="ECO:0000313" key="2">
    <source>
        <dbReference type="WBParaSite" id="ES5_v2.g24277.t1"/>
    </source>
</evidence>
<name>A0AC34G3Z7_9BILA</name>
<proteinExistence type="predicted"/>
<evidence type="ECO:0000313" key="1">
    <source>
        <dbReference type="Proteomes" id="UP000887579"/>
    </source>
</evidence>
<reference evidence="2" key="1">
    <citation type="submission" date="2022-11" db="UniProtKB">
        <authorList>
            <consortium name="WormBaseParasite"/>
        </authorList>
    </citation>
    <scope>IDENTIFICATION</scope>
</reference>
<dbReference type="Proteomes" id="UP000887579">
    <property type="component" value="Unplaced"/>
</dbReference>